<dbReference type="HOGENOM" id="CLU_1440056_0_0_11"/>
<feature type="region of interest" description="Disordered" evidence="1">
    <location>
        <begin position="127"/>
        <end position="188"/>
    </location>
</feature>
<dbReference type="KEGG" id="rop:ROP_30810"/>
<name>C1B6M5_RHOOB</name>
<sequence>MNHLAGILPDLHEAFADTRDKDPRCFSTSEIQLRIIRRTAGENRQVGGNGDQELYIDIASGRDKSHMTMSHLPPPPLRKWSTDDLYGTSQVSEFRSGDGYRNVPVSVPLADTIAVNHNRTTMVALSGRESARKHAPDSTVRHQRHVSRSNDDLAATCRASRRDGDGCACPRPASPRPGSRNRGGTAFE</sequence>
<accession>C1B6M5</accession>
<protein>
    <submittedName>
        <fullName evidence="2">Uncharacterized protein</fullName>
    </submittedName>
</protein>
<gene>
    <name evidence="2" type="ordered locus">ROP_30810</name>
</gene>
<evidence type="ECO:0000256" key="1">
    <source>
        <dbReference type="SAM" id="MobiDB-lite"/>
    </source>
</evidence>
<dbReference type="AlphaFoldDB" id="C1B6M5"/>
<feature type="compositionally biased region" description="Basic and acidic residues" evidence="1">
    <location>
        <begin position="129"/>
        <end position="140"/>
    </location>
</feature>
<proteinExistence type="predicted"/>
<organism evidence="2 3">
    <name type="scientific">Rhodococcus opacus (strain B4)</name>
    <dbReference type="NCBI Taxonomy" id="632772"/>
    <lineage>
        <taxon>Bacteria</taxon>
        <taxon>Bacillati</taxon>
        <taxon>Actinomycetota</taxon>
        <taxon>Actinomycetes</taxon>
        <taxon>Mycobacteriales</taxon>
        <taxon>Nocardiaceae</taxon>
        <taxon>Rhodococcus</taxon>
    </lineage>
</organism>
<evidence type="ECO:0000313" key="3">
    <source>
        <dbReference type="Proteomes" id="UP000002212"/>
    </source>
</evidence>
<evidence type="ECO:0000313" key="2">
    <source>
        <dbReference type="EMBL" id="BAH51328.1"/>
    </source>
</evidence>
<dbReference type="Proteomes" id="UP000002212">
    <property type="component" value="Chromosome"/>
</dbReference>
<dbReference type="EMBL" id="AP011115">
    <property type="protein sequence ID" value="BAH51328.1"/>
    <property type="molecule type" value="Genomic_DNA"/>
</dbReference>
<reference evidence="2 3" key="1">
    <citation type="submission" date="2009-03" db="EMBL/GenBank/DDBJ databases">
        <title>Comparison of the complete genome sequences of Rhodococcus erythropolis PR4 and Rhodococcus opacus B4.</title>
        <authorList>
            <person name="Takarada H."/>
            <person name="Sekine M."/>
            <person name="Hosoyama A."/>
            <person name="Yamada R."/>
            <person name="Fujisawa T."/>
            <person name="Omata S."/>
            <person name="Shimizu A."/>
            <person name="Tsukatani N."/>
            <person name="Tanikawa S."/>
            <person name="Fujita N."/>
            <person name="Harayama S."/>
        </authorList>
    </citation>
    <scope>NUCLEOTIDE SEQUENCE [LARGE SCALE GENOMIC DNA]</scope>
    <source>
        <strain evidence="2 3">B4</strain>
    </source>
</reference>